<dbReference type="PANTHER" id="PTHR30270">
    <property type="entry name" value="THIAMINE-MONOPHOSPHATE KINASE"/>
    <property type="match status" value="1"/>
</dbReference>
<dbReference type="GO" id="GO:0009030">
    <property type="term" value="F:thiamine-phosphate kinase activity"/>
    <property type="evidence" value="ECO:0007669"/>
    <property type="project" value="InterPro"/>
</dbReference>
<dbReference type="EMBL" id="BARW01038568">
    <property type="protein sequence ID" value="GAJ23559.1"/>
    <property type="molecule type" value="Genomic_DNA"/>
</dbReference>
<gene>
    <name evidence="2" type="ORF">S12H4_59145</name>
</gene>
<name>X1V1J4_9ZZZZ</name>
<evidence type="ECO:0000313" key="2">
    <source>
        <dbReference type="EMBL" id="GAJ23559.1"/>
    </source>
</evidence>
<dbReference type="InterPro" id="IPR006283">
    <property type="entry name" value="ThiL-like"/>
</dbReference>
<comment type="caution">
    <text evidence="2">The sequence shown here is derived from an EMBL/GenBank/DDBJ whole genome shotgun (WGS) entry which is preliminary data.</text>
</comment>
<dbReference type="AlphaFoldDB" id="X1V1J4"/>
<proteinExistence type="predicted"/>
<dbReference type="Pfam" id="PF02769">
    <property type="entry name" value="AIRS_C"/>
    <property type="match status" value="1"/>
</dbReference>
<dbReference type="PANTHER" id="PTHR30270:SF0">
    <property type="entry name" value="THIAMINE-MONOPHOSPHATE KINASE"/>
    <property type="match status" value="1"/>
</dbReference>
<accession>X1V1J4</accession>
<dbReference type="InterPro" id="IPR010918">
    <property type="entry name" value="PurM-like_C_dom"/>
</dbReference>
<feature type="domain" description="PurM-like C-terminal" evidence="1">
    <location>
        <begin position="4"/>
        <end position="96"/>
    </location>
</feature>
<dbReference type="InterPro" id="IPR036676">
    <property type="entry name" value="PurM-like_C_sf"/>
</dbReference>
<reference evidence="2" key="1">
    <citation type="journal article" date="2014" name="Front. Microbiol.">
        <title>High frequency of phylogenetically diverse reductive dehalogenase-homologous genes in deep subseafloor sedimentary metagenomes.</title>
        <authorList>
            <person name="Kawai M."/>
            <person name="Futagami T."/>
            <person name="Toyoda A."/>
            <person name="Takaki Y."/>
            <person name="Nishi S."/>
            <person name="Hori S."/>
            <person name="Arai W."/>
            <person name="Tsubouchi T."/>
            <person name="Morono Y."/>
            <person name="Uchiyama I."/>
            <person name="Ito T."/>
            <person name="Fujiyama A."/>
            <person name="Inagaki F."/>
            <person name="Takami H."/>
        </authorList>
    </citation>
    <scope>NUCLEOTIDE SEQUENCE</scope>
    <source>
        <strain evidence="2">Expedition CK06-06</strain>
    </source>
</reference>
<organism evidence="2">
    <name type="scientific">marine sediment metagenome</name>
    <dbReference type="NCBI Taxonomy" id="412755"/>
    <lineage>
        <taxon>unclassified sequences</taxon>
        <taxon>metagenomes</taxon>
        <taxon>ecological metagenomes</taxon>
    </lineage>
</organism>
<evidence type="ECO:0000259" key="1">
    <source>
        <dbReference type="Pfam" id="PF02769"/>
    </source>
</evidence>
<dbReference type="Gene3D" id="3.90.650.10">
    <property type="entry name" value="PurM-like C-terminal domain"/>
    <property type="match status" value="1"/>
</dbReference>
<dbReference type="GO" id="GO:0009228">
    <property type="term" value="P:thiamine biosynthetic process"/>
    <property type="evidence" value="ECO:0007669"/>
    <property type="project" value="InterPro"/>
</dbReference>
<protein>
    <recommendedName>
        <fullName evidence="1">PurM-like C-terminal domain-containing protein</fullName>
    </recommendedName>
</protein>
<sequence length="117" mass="12617">MKTAIDISDGLISDLNHICELSQVGARIEVDRLPIEPMVRANFGDKSFALALSGGEDYELLFTGSAQTIDKVKTAVSCPVTVIGEIVAGETGKVTLVDSKGNPFHLQKVGWEHFTTR</sequence>
<dbReference type="SUPFAM" id="SSF56042">
    <property type="entry name" value="PurM C-terminal domain-like"/>
    <property type="match status" value="1"/>
</dbReference>